<keyword evidence="2" id="KW-1185">Reference proteome</keyword>
<accession>A0AA96LAM3</accession>
<gene>
    <name evidence="1" type="ORF">MJA45_18530</name>
</gene>
<reference evidence="1 2" key="1">
    <citation type="submission" date="2022-02" db="EMBL/GenBank/DDBJ databases">
        <title>Paenibacillus sp. MBLB1776 Whole Genome Shotgun Sequencing.</title>
        <authorList>
            <person name="Hwang C.Y."/>
            <person name="Cho E.-S."/>
            <person name="Seo M.-J."/>
        </authorList>
    </citation>
    <scope>NUCLEOTIDE SEQUENCE [LARGE SCALE GENOMIC DNA]</scope>
    <source>
        <strain evidence="1 2">MBLB1776</strain>
    </source>
</reference>
<sequence length="340" mass="39567">MKQYSLDILLPFKLPIEDDIKFVSGYFFGEFITTFHTYGKEIKYSGDDTPVIEESTCMSIVFVPKDDFFKDEVTKEDSYRVLVLKCIEYINKFIDALRTCFGLDYLYNITIADLPQYLIIDLNGESCLYLTKPQEVLRKEILLSTEGMKRLGNTLHTWELYPEQFLVDKFFDSAKSHLYREQHLDAIIDLQTSFEIFIRNTHRLILTKQGVSTEEIEKVSSYAFRNVIEQHLAKQLGVDLRFNTLGPIKNWYEILYNLRNQIVHQGRTYVTGNEAYDAYDVYVAARNYISDALVAKGYLDHNGKVDLNLFQKNVNGSIDINEIVKSLKERGLIDNDLKLE</sequence>
<dbReference type="RefSeq" id="WP_315603391.1">
    <property type="nucleotide sequence ID" value="NZ_CP130318.1"/>
</dbReference>
<name>A0AA96LAM3_9BACL</name>
<dbReference type="Proteomes" id="UP001305702">
    <property type="component" value="Chromosome"/>
</dbReference>
<evidence type="ECO:0000313" key="2">
    <source>
        <dbReference type="Proteomes" id="UP001305702"/>
    </source>
</evidence>
<dbReference type="AlphaFoldDB" id="A0AA96LAM3"/>
<proteinExistence type="predicted"/>
<evidence type="ECO:0000313" key="1">
    <source>
        <dbReference type="EMBL" id="WNQ09619.1"/>
    </source>
</evidence>
<dbReference type="EMBL" id="CP130318">
    <property type="protein sequence ID" value="WNQ09619.1"/>
    <property type="molecule type" value="Genomic_DNA"/>
</dbReference>
<dbReference type="KEGG" id="paun:MJA45_18530"/>
<protein>
    <submittedName>
        <fullName evidence="1">HEPN domain-containing protein</fullName>
    </submittedName>
</protein>
<organism evidence="1 2">
    <name type="scientific">Paenibacillus aurantius</name>
    <dbReference type="NCBI Taxonomy" id="2918900"/>
    <lineage>
        <taxon>Bacteria</taxon>
        <taxon>Bacillati</taxon>
        <taxon>Bacillota</taxon>
        <taxon>Bacilli</taxon>
        <taxon>Bacillales</taxon>
        <taxon>Paenibacillaceae</taxon>
        <taxon>Paenibacillus</taxon>
    </lineage>
</organism>